<dbReference type="AlphaFoldDB" id="A0A813J020"/>
<evidence type="ECO:0000313" key="2">
    <source>
        <dbReference type="EMBL" id="CAE8662895.1"/>
    </source>
</evidence>
<feature type="non-terminal residue" evidence="2">
    <location>
        <position position="1"/>
    </location>
</feature>
<feature type="non-terminal residue" evidence="2">
    <location>
        <position position="82"/>
    </location>
</feature>
<feature type="region of interest" description="Disordered" evidence="1">
    <location>
        <begin position="46"/>
        <end position="82"/>
    </location>
</feature>
<feature type="compositionally biased region" description="Basic and acidic residues" evidence="1">
    <location>
        <begin position="59"/>
        <end position="82"/>
    </location>
</feature>
<sequence length="82" mass="8965">SLTCAIVMIGLASFKDEPNGLSTHSTFLGPEADMLPVDVFRSRTVAQSYQEAEQQATDDESRSNYDDDRSSDSGSDGDRSVW</sequence>
<reference evidence="2" key="1">
    <citation type="submission" date="2021-02" db="EMBL/GenBank/DDBJ databases">
        <authorList>
            <person name="Dougan E. K."/>
            <person name="Rhodes N."/>
            <person name="Thang M."/>
            <person name="Chan C."/>
        </authorList>
    </citation>
    <scope>NUCLEOTIDE SEQUENCE</scope>
</reference>
<protein>
    <submittedName>
        <fullName evidence="2">Uncharacterized protein</fullName>
    </submittedName>
</protein>
<evidence type="ECO:0000256" key="1">
    <source>
        <dbReference type="SAM" id="MobiDB-lite"/>
    </source>
</evidence>
<proteinExistence type="predicted"/>
<accession>A0A813J020</accession>
<comment type="caution">
    <text evidence="2">The sequence shown here is derived from an EMBL/GenBank/DDBJ whole genome shotgun (WGS) entry which is preliminary data.</text>
</comment>
<gene>
    <name evidence="2" type="ORF">PGLA2088_LOCUS15078</name>
</gene>
<evidence type="ECO:0000313" key="3">
    <source>
        <dbReference type="Proteomes" id="UP000626109"/>
    </source>
</evidence>
<dbReference type="EMBL" id="CAJNNW010018438">
    <property type="protein sequence ID" value="CAE8662895.1"/>
    <property type="molecule type" value="Genomic_DNA"/>
</dbReference>
<feature type="compositionally biased region" description="Polar residues" evidence="1">
    <location>
        <begin position="46"/>
        <end position="55"/>
    </location>
</feature>
<dbReference type="Proteomes" id="UP000626109">
    <property type="component" value="Unassembled WGS sequence"/>
</dbReference>
<name>A0A813J020_POLGL</name>
<organism evidence="2 3">
    <name type="scientific">Polarella glacialis</name>
    <name type="common">Dinoflagellate</name>
    <dbReference type="NCBI Taxonomy" id="89957"/>
    <lineage>
        <taxon>Eukaryota</taxon>
        <taxon>Sar</taxon>
        <taxon>Alveolata</taxon>
        <taxon>Dinophyceae</taxon>
        <taxon>Suessiales</taxon>
        <taxon>Suessiaceae</taxon>
        <taxon>Polarella</taxon>
    </lineage>
</organism>